<dbReference type="PaxDb" id="6239-R13A5.11"/>
<dbReference type="Proteomes" id="UP000001940">
    <property type="component" value="Chromosome III"/>
</dbReference>
<dbReference type="GO" id="GO:0005634">
    <property type="term" value="C:nucleus"/>
    <property type="evidence" value="ECO:0000318"/>
    <property type="project" value="GO_Central"/>
</dbReference>
<dbReference type="PANTHER" id="PTHR11668:SF10">
    <property type="entry name" value="SERINE_THREONINE-PROTEIN PHOSPHATASE"/>
    <property type="match status" value="1"/>
</dbReference>
<dbReference type="EC" id="3.1.3.16" evidence="1"/>
<feature type="domain" description="Serine/threonine specific protein phosphatases" evidence="3">
    <location>
        <begin position="255"/>
        <end position="260"/>
    </location>
</feature>
<dbReference type="CDD" id="cd00144">
    <property type="entry name" value="MPP_PPP_family"/>
    <property type="match status" value="1"/>
</dbReference>
<evidence type="ECO:0000313" key="5">
    <source>
        <dbReference type="Proteomes" id="UP000001940"/>
    </source>
</evidence>
<evidence type="ECO:0000313" key="6">
    <source>
        <dbReference type="WormBase" id="R13A5.11"/>
    </source>
</evidence>
<dbReference type="WormBase" id="R13A5.11">
    <property type="protein sequence ID" value="CE50328"/>
    <property type="gene ID" value="WBGene00020053"/>
</dbReference>
<proteinExistence type="inferred from homology"/>
<dbReference type="AGR" id="WB:WBGene00020053"/>
<comment type="catalytic activity">
    <reaction evidence="1">
        <text>O-phospho-L-threonyl-[protein] + H2O = L-threonyl-[protein] + phosphate</text>
        <dbReference type="Rhea" id="RHEA:47004"/>
        <dbReference type="Rhea" id="RHEA-COMP:11060"/>
        <dbReference type="Rhea" id="RHEA-COMP:11605"/>
        <dbReference type="ChEBI" id="CHEBI:15377"/>
        <dbReference type="ChEBI" id="CHEBI:30013"/>
        <dbReference type="ChEBI" id="CHEBI:43474"/>
        <dbReference type="ChEBI" id="CHEBI:61977"/>
        <dbReference type="EC" id="3.1.3.16"/>
    </reaction>
</comment>
<dbReference type="Gene3D" id="3.60.21.10">
    <property type="match status" value="1"/>
</dbReference>
<dbReference type="PANTHER" id="PTHR11668">
    <property type="entry name" value="SERINE/THREONINE PROTEIN PHOSPHATASE"/>
    <property type="match status" value="1"/>
</dbReference>
<dbReference type="FunFam" id="3.60.21.10:FF:000351">
    <property type="entry name" value="Protein CBG24260"/>
    <property type="match status" value="1"/>
</dbReference>
<dbReference type="EMBL" id="BX284603">
    <property type="protein sequence ID" value="CTQ86579.1"/>
    <property type="molecule type" value="Genomic_DNA"/>
</dbReference>
<dbReference type="SUPFAM" id="SSF56300">
    <property type="entry name" value="Metallo-dependent phosphatases"/>
    <property type="match status" value="1"/>
</dbReference>
<dbReference type="InterPro" id="IPR006186">
    <property type="entry name" value="Ser/Thr-sp_prot-phosphatase"/>
</dbReference>
<gene>
    <name evidence="4" type="ORF">CELE_R13A5.11</name>
    <name evidence="4 6" type="ORF">R13A5.11</name>
</gene>
<evidence type="ECO:0000259" key="3">
    <source>
        <dbReference type="PROSITE" id="PS00125"/>
    </source>
</evidence>
<feature type="region of interest" description="Disordered" evidence="2">
    <location>
        <begin position="1"/>
        <end position="63"/>
    </location>
</feature>
<evidence type="ECO:0000256" key="2">
    <source>
        <dbReference type="SAM" id="MobiDB-lite"/>
    </source>
</evidence>
<dbReference type="FunFam" id="3.60.21.10:FF:000349">
    <property type="entry name" value="Uncharacterized protein C30A5.4"/>
    <property type="match status" value="1"/>
</dbReference>
<dbReference type="FunCoup" id="A0A0K3AU53">
    <property type="interactions" value="122"/>
</dbReference>
<dbReference type="OrthoDB" id="5815503at2759"/>
<dbReference type="InterPro" id="IPR050341">
    <property type="entry name" value="PP1_catalytic_subunit"/>
</dbReference>
<evidence type="ECO:0000313" key="4">
    <source>
        <dbReference type="EMBL" id="CTQ86579.1"/>
    </source>
</evidence>
<dbReference type="Pfam" id="PF00149">
    <property type="entry name" value="Metallophos"/>
    <property type="match status" value="1"/>
</dbReference>
<keyword evidence="5" id="KW-1185">Reference proteome</keyword>
<dbReference type="GeneID" id="176075"/>
<dbReference type="AlphaFoldDB" id="A0A0K3AU53"/>
<dbReference type="PRINTS" id="PR00114">
    <property type="entry name" value="STPHPHTASE"/>
</dbReference>
<organism evidence="4 5">
    <name type="scientific">Caenorhabditis elegans</name>
    <dbReference type="NCBI Taxonomy" id="6239"/>
    <lineage>
        <taxon>Eukaryota</taxon>
        <taxon>Metazoa</taxon>
        <taxon>Ecdysozoa</taxon>
        <taxon>Nematoda</taxon>
        <taxon>Chromadorea</taxon>
        <taxon>Rhabditida</taxon>
        <taxon>Rhabditina</taxon>
        <taxon>Rhabditomorpha</taxon>
        <taxon>Rhabditoidea</taxon>
        <taxon>Rhabditidae</taxon>
        <taxon>Peloderinae</taxon>
        <taxon>Caenorhabditis</taxon>
    </lineage>
</organism>
<dbReference type="STRING" id="6239.R13A5.11b.1"/>
<accession>A0A0K3AU53</accession>
<dbReference type="InterPro" id="IPR029052">
    <property type="entry name" value="Metallo-depent_PP-like"/>
</dbReference>
<keyword evidence="1" id="KW-0378">Hydrolase</keyword>
<dbReference type="InParanoid" id="A0A0K3AU53"/>
<name>A0A0K3AU53_CAEEL</name>
<dbReference type="RefSeq" id="NP_001299879.1">
    <property type="nucleotide sequence ID" value="NM_001312950.1"/>
</dbReference>
<dbReference type="OMA" id="VDRGMMS"/>
<sequence>MAEKSRTPVSSRATSSGVETAHEARSKARSGKKDRVVAMSPMNRQRKNKSHVLNEKDERPGGIIKEKSSVRSMAKTQPPSGRTISLTEINKPNALSKKNTEIKAAVEIQNRLTKKMAKNSERRKQMAHGPEMTAQNRTQERIDFVDFLDRHYQVIQAGVHKIQYTKEEFENVIYEAQTIFSSEKALVDIDPPCVVVGDLHGQFNDLINMFILLGRPPETVYVFTGDYVDRGMMSLECIMLLFTYKICYPENIVLLRGNHEIARVNKKYGFYEECVTSIPKCGEEIWALFQRCFNNLPISALIATKILCMHGGLSPALTCLDELRNHPKPIRNPFRGIVNDMLWADPDPSVFEWKASSRGSGFTFGTNVIDDVCKRLGVELIIRAHQMCFDGYWVLSGRKLITIFSAPMYCNFYKNAGCVLKVDETLGIQMIAFVPASENIEKIIEEKNRVWDISIDCID</sequence>
<dbReference type="PROSITE" id="PS00125">
    <property type="entry name" value="SER_THR_PHOSPHATASE"/>
    <property type="match status" value="1"/>
</dbReference>
<feature type="compositionally biased region" description="Polar residues" evidence="2">
    <location>
        <begin position="7"/>
        <end position="18"/>
    </location>
</feature>
<dbReference type="CTD" id="176075"/>
<dbReference type="InterPro" id="IPR004843">
    <property type="entry name" value="Calcineurin-like_PHP"/>
</dbReference>
<protein>
    <recommendedName>
        <fullName evidence="1">Serine/threonine-protein phosphatase</fullName>
        <ecNumber evidence="1">3.1.3.16</ecNumber>
    </recommendedName>
</protein>
<dbReference type="SMART" id="SM00156">
    <property type="entry name" value="PP2Ac"/>
    <property type="match status" value="1"/>
</dbReference>
<dbReference type="eggNOG" id="KOG0374">
    <property type="taxonomic scope" value="Eukaryota"/>
</dbReference>
<dbReference type="GO" id="GO:0005737">
    <property type="term" value="C:cytoplasm"/>
    <property type="evidence" value="ECO:0000318"/>
    <property type="project" value="GO_Central"/>
</dbReference>
<feature type="compositionally biased region" description="Basic and acidic residues" evidence="2">
    <location>
        <begin position="20"/>
        <end position="36"/>
    </location>
</feature>
<feature type="compositionally biased region" description="Basic and acidic residues" evidence="2">
    <location>
        <begin position="52"/>
        <end position="63"/>
    </location>
</feature>
<dbReference type="Bgee" id="WBGene00020053">
    <property type="expression patterns" value="Expressed in adult organism and 2 other cell types or tissues"/>
</dbReference>
<dbReference type="GO" id="GO:0004722">
    <property type="term" value="F:protein serine/threonine phosphatase activity"/>
    <property type="evidence" value="ECO:0000318"/>
    <property type="project" value="GO_Central"/>
</dbReference>
<dbReference type="SMR" id="A0A0K3AU53"/>
<comment type="similarity">
    <text evidence="1">Belongs to the PPP phosphatase family.</text>
</comment>
<evidence type="ECO:0000256" key="1">
    <source>
        <dbReference type="RuleBase" id="RU004273"/>
    </source>
</evidence>
<reference evidence="4 5" key="1">
    <citation type="journal article" date="1998" name="Science">
        <title>Genome sequence of the nematode C. elegans: a platform for investigating biology.</title>
        <authorList>
            <consortium name="The C. elegans sequencing consortium"/>
            <person name="Sulson J.E."/>
            <person name="Waterston R."/>
        </authorList>
    </citation>
    <scope>NUCLEOTIDE SEQUENCE [LARGE SCALE GENOMIC DNA]</scope>
    <source>
        <strain evidence="4 5">Bristol N2</strain>
    </source>
</reference>
<dbReference type="KEGG" id="cel:CELE_R13A5.11"/>